<dbReference type="Proteomes" id="UP000594364">
    <property type="component" value="Chromosome 1"/>
</dbReference>
<dbReference type="EMBL" id="CP031385">
    <property type="protein sequence ID" value="QPG95257.1"/>
    <property type="molecule type" value="Genomic_DNA"/>
</dbReference>
<keyword evidence="1" id="KW-0732">Signal</keyword>
<evidence type="ECO:0000313" key="3">
    <source>
        <dbReference type="Proteomes" id="UP000594364"/>
    </source>
</evidence>
<dbReference type="AlphaFoldDB" id="A0A7S9KMW7"/>
<feature type="chain" id="PRO_5033980229" evidence="1">
    <location>
        <begin position="17"/>
        <end position="176"/>
    </location>
</feature>
<evidence type="ECO:0000313" key="2">
    <source>
        <dbReference type="EMBL" id="QPG95257.1"/>
    </source>
</evidence>
<proteinExistence type="predicted"/>
<keyword evidence="3" id="KW-1185">Reference proteome</keyword>
<feature type="signal peptide" evidence="1">
    <location>
        <begin position="1"/>
        <end position="16"/>
    </location>
</feature>
<gene>
    <name evidence="2" type="ORF">C2857_007913</name>
</gene>
<name>A0A7S9KMW7_EPIFF</name>
<evidence type="ECO:0000256" key="1">
    <source>
        <dbReference type="SAM" id="SignalP"/>
    </source>
</evidence>
<sequence>MRAFFFLFFFVTAVYGAAIPRDDDGHAPATPEDKLADAEPGAIRPAGDLFSRQACFSLAEYYGPLPYGGPVRIQGVLRYRSNGEYHWVGGVVTVRIDATELNRRDRRIRILIRNTGPGHGTIVLTNWGWWHSPRIGGSSPRHTLRINYEAHTDGTWTCYTIPTLGGTWYIDQIDRL</sequence>
<accession>A0A7S9KMW7</accession>
<reference evidence="2 3" key="1">
    <citation type="journal article" date="2018" name="PLoS Genet.">
        <title>Repeat elements organise 3D genome structure and mediate transcription in the filamentous fungus Epichloe festucae.</title>
        <authorList>
            <person name="Winter D.J."/>
            <person name="Ganley A.R.D."/>
            <person name="Young C.A."/>
            <person name="Liachko I."/>
            <person name="Schardl C.L."/>
            <person name="Dupont P.Y."/>
            <person name="Berry D."/>
            <person name="Ram A."/>
            <person name="Scott B."/>
            <person name="Cox M.P."/>
        </authorList>
    </citation>
    <scope>NUCLEOTIDE SEQUENCE [LARGE SCALE GENOMIC DNA]</scope>
    <source>
        <strain evidence="2 3">Fl1</strain>
    </source>
</reference>
<organism evidence="2 3">
    <name type="scientific">Epichloe festucae (strain Fl1)</name>
    <dbReference type="NCBI Taxonomy" id="877507"/>
    <lineage>
        <taxon>Eukaryota</taxon>
        <taxon>Fungi</taxon>
        <taxon>Dikarya</taxon>
        <taxon>Ascomycota</taxon>
        <taxon>Pezizomycotina</taxon>
        <taxon>Sordariomycetes</taxon>
        <taxon>Hypocreomycetidae</taxon>
        <taxon>Hypocreales</taxon>
        <taxon>Clavicipitaceae</taxon>
        <taxon>Epichloe</taxon>
    </lineage>
</organism>
<protein>
    <submittedName>
        <fullName evidence="2">Uncharacterized protein</fullName>
    </submittedName>
</protein>